<proteinExistence type="predicted"/>
<dbReference type="KEGG" id="iod:EJO50_16060"/>
<organism evidence="2 3">
    <name type="scientific">Iodobacter ciconiae</name>
    <dbReference type="NCBI Taxonomy" id="2496266"/>
    <lineage>
        <taxon>Bacteria</taxon>
        <taxon>Pseudomonadati</taxon>
        <taxon>Pseudomonadota</taxon>
        <taxon>Betaproteobacteria</taxon>
        <taxon>Neisseriales</taxon>
        <taxon>Chitinibacteraceae</taxon>
        <taxon>Iodobacter</taxon>
    </lineage>
</organism>
<feature type="transmembrane region" description="Helical" evidence="1">
    <location>
        <begin position="96"/>
        <end position="118"/>
    </location>
</feature>
<dbReference type="Pfam" id="PF04657">
    <property type="entry name" value="DMT_YdcZ"/>
    <property type="match status" value="1"/>
</dbReference>
<dbReference type="RefSeq" id="WP_125975853.1">
    <property type="nucleotide sequence ID" value="NZ_CP034433.1"/>
</dbReference>
<accession>A0A3S8ZWJ1</accession>
<sequence length="155" mass="16127">MQLPYFLLALIIGLIVPLQSAVNNQLKGVIGGSTLLAALISFSIGTLTLALITLLSGQKWTGLASLGNASWWMLTGGLMGALFVFGTTLLAPKIGVAAMVSLIISGQIIASLLFDRFGILGLPIREIGSLRILGAALIAIGVLLVNFAPMLAKRI</sequence>
<keyword evidence="3" id="KW-1185">Reference proteome</keyword>
<dbReference type="Proteomes" id="UP000282438">
    <property type="component" value="Chromosome"/>
</dbReference>
<keyword evidence="1" id="KW-0472">Membrane</keyword>
<dbReference type="AlphaFoldDB" id="A0A3S8ZWJ1"/>
<feature type="transmembrane region" description="Helical" evidence="1">
    <location>
        <begin position="130"/>
        <end position="152"/>
    </location>
</feature>
<protein>
    <submittedName>
        <fullName evidence="2">EamA-like transporter family protein</fullName>
    </submittedName>
</protein>
<evidence type="ECO:0000313" key="2">
    <source>
        <dbReference type="EMBL" id="AZN37846.1"/>
    </source>
</evidence>
<dbReference type="OrthoDB" id="9097160at2"/>
<feature type="transmembrane region" description="Helical" evidence="1">
    <location>
        <begin position="36"/>
        <end position="57"/>
    </location>
</feature>
<name>A0A3S8ZWJ1_9NEIS</name>
<dbReference type="InterPro" id="IPR006750">
    <property type="entry name" value="YdcZ"/>
</dbReference>
<reference evidence="2 3" key="1">
    <citation type="submission" date="2018-12" db="EMBL/GenBank/DDBJ databases">
        <title>Complete genome sequence of Iodobacter sp. H11R3.</title>
        <authorList>
            <person name="Bae J.-W."/>
        </authorList>
    </citation>
    <scope>NUCLEOTIDE SEQUENCE [LARGE SCALE GENOMIC DNA]</scope>
    <source>
        <strain evidence="2 3">H11R3</strain>
    </source>
</reference>
<feature type="transmembrane region" description="Helical" evidence="1">
    <location>
        <begin position="69"/>
        <end position="90"/>
    </location>
</feature>
<keyword evidence="1" id="KW-0812">Transmembrane</keyword>
<gene>
    <name evidence="2" type="ORF">EJO50_16060</name>
</gene>
<evidence type="ECO:0000313" key="3">
    <source>
        <dbReference type="Proteomes" id="UP000282438"/>
    </source>
</evidence>
<dbReference type="PANTHER" id="PTHR34821:SF2">
    <property type="entry name" value="INNER MEMBRANE PROTEIN YDCZ"/>
    <property type="match status" value="1"/>
</dbReference>
<dbReference type="GO" id="GO:0005886">
    <property type="term" value="C:plasma membrane"/>
    <property type="evidence" value="ECO:0007669"/>
    <property type="project" value="TreeGrafter"/>
</dbReference>
<dbReference type="PANTHER" id="PTHR34821">
    <property type="entry name" value="INNER MEMBRANE PROTEIN YDCZ"/>
    <property type="match status" value="1"/>
</dbReference>
<keyword evidence="1" id="KW-1133">Transmembrane helix</keyword>
<dbReference type="EMBL" id="CP034433">
    <property type="protein sequence ID" value="AZN37846.1"/>
    <property type="molecule type" value="Genomic_DNA"/>
</dbReference>
<evidence type="ECO:0000256" key="1">
    <source>
        <dbReference type="SAM" id="Phobius"/>
    </source>
</evidence>